<evidence type="ECO:0000256" key="2">
    <source>
        <dbReference type="SAM" id="SignalP"/>
    </source>
</evidence>
<dbReference type="EMBL" id="MU827781">
    <property type="protein sequence ID" value="KAJ7337136.1"/>
    <property type="molecule type" value="Genomic_DNA"/>
</dbReference>
<sequence>MFSGSITVLIVLVAFFSPGCAKITFIAKQAWKASYGVNSSVQYKKLADTVSKALRSVFNNSKKYYDVKIPDVGFVHNEGQLRGVFNNSKMFYDVKVTEITFTEKAGQVQVMAKLCLVVKADDVYIEDVFTAKVKSGKLDETFLVKVDSAKFEAVGVTVRDWKAKEGECTKCNKGGAGEFVIERTCTLVENGCKGLKNKTSKNCVEYCSAASITVNSFLILTLGVLLSFSFQ</sequence>
<keyword evidence="4" id="KW-1185">Reference proteome</keyword>
<keyword evidence="1" id="KW-0472">Membrane</keyword>
<comment type="caution">
    <text evidence="3">The sequence shown here is derived from an EMBL/GenBank/DDBJ whole genome shotgun (WGS) entry which is preliminary data.</text>
</comment>
<organism evidence="3 4">
    <name type="scientific">Desmophyllum pertusum</name>
    <dbReference type="NCBI Taxonomy" id="174260"/>
    <lineage>
        <taxon>Eukaryota</taxon>
        <taxon>Metazoa</taxon>
        <taxon>Cnidaria</taxon>
        <taxon>Anthozoa</taxon>
        <taxon>Hexacorallia</taxon>
        <taxon>Scleractinia</taxon>
        <taxon>Caryophylliina</taxon>
        <taxon>Caryophylliidae</taxon>
        <taxon>Desmophyllum</taxon>
    </lineage>
</organism>
<reference evidence="3" key="1">
    <citation type="submission" date="2023-01" db="EMBL/GenBank/DDBJ databases">
        <title>Genome assembly of the deep-sea coral Lophelia pertusa.</title>
        <authorList>
            <person name="Herrera S."/>
            <person name="Cordes E."/>
        </authorList>
    </citation>
    <scope>NUCLEOTIDE SEQUENCE</scope>
    <source>
        <strain evidence="3">USNM1676648</strain>
        <tissue evidence="3">Polyp</tissue>
    </source>
</reference>
<gene>
    <name evidence="3" type="ORF">OS493_009990</name>
</gene>
<feature type="signal peptide" evidence="2">
    <location>
        <begin position="1"/>
        <end position="21"/>
    </location>
</feature>
<proteinExistence type="predicted"/>
<accession>A0A9W9YEA5</accession>
<feature type="transmembrane region" description="Helical" evidence="1">
    <location>
        <begin position="209"/>
        <end position="230"/>
    </location>
</feature>
<name>A0A9W9YEA5_9CNID</name>
<dbReference type="OrthoDB" id="10532487at2759"/>
<keyword evidence="1" id="KW-0812">Transmembrane</keyword>
<protein>
    <submittedName>
        <fullName evidence="3">Uncharacterized protein</fullName>
    </submittedName>
</protein>
<evidence type="ECO:0000313" key="3">
    <source>
        <dbReference type="EMBL" id="KAJ7337136.1"/>
    </source>
</evidence>
<keyword evidence="2" id="KW-0732">Signal</keyword>
<evidence type="ECO:0000256" key="1">
    <source>
        <dbReference type="SAM" id="Phobius"/>
    </source>
</evidence>
<dbReference type="Proteomes" id="UP001163046">
    <property type="component" value="Unassembled WGS sequence"/>
</dbReference>
<feature type="chain" id="PRO_5040996422" evidence="2">
    <location>
        <begin position="22"/>
        <end position="231"/>
    </location>
</feature>
<dbReference type="AlphaFoldDB" id="A0A9W9YEA5"/>
<keyword evidence="1" id="KW-1133">Transmembrane helix</keyword>
<evidence type="ECO:0000313" key="4">
    <source>
        <dbReference type="Proteomes" id="UP001163046"/>
    </source>
</evidence>